<gene>
    <name evidence="3" type="ORF">EPUS_07593</name>
</gene>
<dbReference type="RefSeq" id="XP_007803998.1">
    <property type="nucleotide sequence ID" value="XM_007805807.1"/>
</dbReference>
<dbReference type="OrthoDB" id="542013at2759"/>
<evidence type="ECO:0000313" key="4">
    <source>
        <dbReference type="Proteomes" id="UP000019373"/>
    </source>
</evidence>
<dbReference type="OMA" id="NDILAPW"/>
<evidence type="ECO:0000313" key="3">
    <source>
        <dbReference type="EMBL" id="ERF70328.1"/>
    </source>
</evidence>
<dbReference type="eggNOG" id="KOG1208">
    <property type="taxonomic scope" value="Eukaryota"/>
</dbReference>
<name>U1GE18_ENDPU</name>
<keyword evidence="4" id="KW-1185">Reference proteome</keyword>
<organism evidence="3 4">
    <name type="scientific">Endocarpon pusillum (strain Z07020 / HMAS-L-300199)</name>
    <name type="common">Lichen-forming fungus</name>
    <dbReference type="NCBI Taxonomy" id="1263415"/>
    <lineage>
        <taxon>Eukaryota</taxon>
        <taxon>Fungi</taxon>
        <taxon>Dikarya</taxon>
        <taxon>Ascomycota</taxon>
        <taxon>Pezizomycotina</taxon>
        <taxon>Eurotiomycetes</taxon>
        <taxon>Chaetothyriomycetidae</taxon>
        <taxon>Verrucariales</taxon>
        <taxon>Verrucariaceae</taxon>
        <taxon>Endocarpon</taxon>
    </lineage>
</organism>
<dbReference type="PRINTS" id="PR00081">
    <property type="entry name" value="GDHRDH"/>
</dbReference>
<proteinExistence type="inferred from homology"/>
<keyword evidence="2" id="KW-0560">Oxidoreductase</keyword>
<dbReference type="PANTHER" id="PTHR43157:SF31">
    <property type="entry name" value="PHOSPHATIDYLINOSITOL-GLYCAN BIOSYNTHESIS CLASS F PROTEIN"/>
    <property type="match status" value="1"/>
</dbReference>
<comment type="similarity">
    <text evidence="1">Belongs to the short-chain dehydrogenases/reductases (SDR) family.</text>
</comment>
<dbReference type="AlphaFoldDB" id="U1GE18"/>
<dbReference type="GO" id="GO:0016491">
    <property type="term" value="F:oxidoreductase activity"/>
    <property type="evidence" value="ECO:0007669"/>
    <property type="project" value="UniProtKB-KW"/>
</dbReference>
<dbReference type="Proteomes" id="UP000019373">
    <property type="component" value="Unassembled WGS sequence"/>
</dbReference>
<dbReference type="GeneID" id="19242475"/>
<accession>U1GE18</accession>
<evidence type="ECO:0000256" key="1">
    <source>
        <dbReference type="ARBA" id="ARBA00006484"/>
    </source>
</evidence>
<dbReference type="Gene3D" id="3.40.50.720">
    <property type="entry name" value="NAD(P)-binding Rossmann-like Domain"/>
    <property type="match status" value="1"/>
</dbReference>
<dbReference type="InterPro" id="IPR036291">
    <property type="entry name" value="NAD(P)-bd_dom_sf"/>
</dbReference>
<dbReference type="SUPFAM" id="SSF51735">
    <property type="entry name" value="NAD(P)-binding Rossmann-fold domains"/>
    <property type="match status" value="1"/>
</dbReference>
<dbReference type="PANTHER" id="PTHR43157">
    <property type="entry name" value="PHOSPHATIDYLINOSITOL-GLYCAN BIOSYNTHESIS CLASS F PROTEIN-RELATED"/>
    <property type="match status" value="1"/>
</dbReference>
<protein>
    <submittedName>
        <fullName evidence="3">Uncharacterized protein</fullName>
    </submittedName>
</protein>
<reference evidence="4" key="1">
    <citation type="journal article" date="2014" name="BMC Genomics">
        <title>Genome characteristics reveal the impact of lichenization on lichen-forming fungus Endocarpon pusillum Hedwig (Verrucariales, Ascomycota).</title>
        <authorList>
            <person name="Wang Y.-Y."/>
            <person name="Liu B."/>
            <person name="Zhang X.-Y."/>
            <person name="Zhou Q.-M."/>
            <person name="Zhang T."/>
            <person name="Li H."/>
            <person name="Yu Y.-F."/>
            <person name="Zhang X.-L."/>
            <person name="Hao X.-Y."/>
            <person name="Wang M."/>
            <person name="Wang L."/>
            <person name="Wei J.-C."/>
        </authorList>
    </citation>
    <scope>NUCLEOTIDE SEQUENCE [LARGE SCALE GENOMIC DNA]</scope>
    <source>
        <strain evidence="4">Z07020 / HMAS-L-300199</strain>
    </source>
</reference>
<dbReference type="InterPro" id="IPR002347">
    <property type="entry name" value="SDR_fam"/>
</dbReference>
<evidence type="ECO:0000256" key="2">
    <source>
        <dbReference type="ARBA" id="ARBA00023002"/>
    </source>
</evidence>
<dbReference type="HOGENOM" id="CLU_010194_44_4_1"/>
<dbReference type="EMBL" id="KE721326">
    <property type="protein sequence ID" value="ERF70328.1"/>
    <property type="molecule type" value="Genomic_DNA"/>
</dbReference>
<dbReference type="Pfam" id="PF00106">
    <property type="entry name" value="adh_short"/>
    <property type="match status" value="1"/>
</dbReference>
<sequence length="331" mass="35800">MGMTRLLRQPFSHPALPSVSFASRTIIVTGANVGLGHAAAAHFVRLGATRVIATCRSESKCAATLAGIEEAAGRKGVVQVWELDYSSYASVQAFCARADAELDRLDAVVLNAGVATRIYEVAEEDESSLTVNVVSTTLLAALLLPVLRRSADRFSSENNLTVISSEVHQWAKFPERDEANIFGSMSDPKTKTMAERYPASKLLQVFAIREIAARTHDSTPFVTVNMVSPGLNKTSLTRSTKGLEAAVIKIVNALLAWEPDVGARTLVHGVVAGRASHGVLLDHCELENDALAPWIETDEGRRLQRKVWAELERKLEAIRPGCVAAMEGKEA</sequence>